<dbReference type="OrthoDB" id="1062680at2"/>
<dbReference type="EMBL" id="QCYK01000003">
    <property type="protein sequence ID" value="PUZ23044.1"/>
    <property type="molecule type" value="Genomic_DNA"/>
</dbReference>
<organism evidence="1 2">
    <name type="scientific">Chitinophaga parva</name>
    <dbReference type="NCBI Taxonomy" id="2169414"/>
    <lineage>
        <taxon>Bacteria</taxon>
        <taxon>Pseudomonadati</taxon>
        <taxon>Bacteroidota</taxon>
        <taxon>Chitinophagia</taxon>
        <taxon>Chitinophagales</taxon>
        <taxon>Chitinophagaceae</taxon>
        <taxon>Chitinophaga</taxon>
    </lineage>
</organism>
<reference evidence="1 2" key="1">
    <citation type="submission" date="2018-04" db="EMBL/GenBank/DDBJ databases">
        <title>Chitinophaga fuyangensis sp. nov., isolated from soil in a chemical factory.</title>
        <authorList>
            <person name="Chen K."/>
        </authorList>
    </citation>
    <scope>NUCLEOTIDE SEQUENCE [LARGE SCALE GENOMIC DNA]</scope>
    <source>
        <strain evidence="1 2">LY-1</strain>
    </source>
</reference>
<comment type="caution">
    <text evidence="1">The sequence shown here is derived from an EMBL/GenBank/DDBJ whole genome shotgun (WGS) entry which is preliminary data.</text>
</comment>
<sequence>MKRKLIYGLLGMMCLTWHCKDPYRPDVTSTDVHYLVVDGAITGGQDDTTAIMISHTRPLTDNNASGPLVDAGARVEVEAKDGPTYPLVFNPASSKYEATGLPLQAGAEYRLHVWSEQKEYLSDYTPYKLTPPIDSVYGVEEKGGMQIYVNTHDATNTSQYYRWRYAETWEYHSNYQSQLKFDTLSPDFDPLHPDLVPRPYPEIQALYRCWHTLPSYNILIGTTSQLSADVLYKGPLVFFSSGDERLQVLYSIMVKQTVLTREAYNYWVNVKKITEQIGDIFGPLPSEIHGNIHNVNDPAETVVGFITAASSMSQRIFIKPPADWIRSHYNCPADTVVICDPMEPDCDPWQRRKGLFAGGGYFPLNWVDPQLPHNKILAASGSCVDCQYRGGVNVKPDFWPN</sequence>
<dbReference type="InterPro" id="IPR025345">
    <property type="entry name" value="DUF4249"/>
</dbReference>
<dbReference type="AlphaFoldDB" id="A0A2T7BD75"/>
<dbReference type="Pfam" id="PF14054">
    <property type="entry name" value="DUF4249"/>
    <property type="match status" value="1"/>
</dbReference>
<gene>
    <name evidence="1" type="ORF">DCC81_21815</name>
</gene>
<name>A0A2T7BD75_9BACT</name>
<evidence type="ECO:0000313" key="2">
    <source>
        <dbReference type="Proteomes" id="UP000244450"/>
    </source>
</evidence>
<protein>
    <recommendedName>
        <fullName evidence="3">DUF4249 domain-containing protein</fullName>
    </recommendedName>
</protein>
<keyword evidence="2" id="KW-1185">Reference proteome</keyword>
<evidence type="ECO:0008006" key="3">
    <source>
        <dbReference type="Google" id="ProtNLM"/>
    </source>
</evidence>
<dbReference type="Proteomes" id="UP000244450">
    <property type="component" value="Unassembled WGS sequence"/>
</dbReference>
<proteinExistence type="predicted"/>
<accession>A0A2T7BD75</accession>
<dbReference type="RefSeq" id="WP_108688788.1">
    <property type="nucleotide sequence ID" value="NZ_QCYK01000003.1"/>
</dbReference>
<evidence type="ECO:0000313" key="1">
    <source>
        <dbReference type="EMBL" id="PUZ23044.1"/>
    </source>
</evidence>